<evidence type="ECO:0000313" key="2">
    <source>
        <dbReference type="Proteomes" id="UP001172159"/>
    </source>
</evidence>
<dbReference type="EMBL" id="JAUKTV010000004">
    <property type="protein sequence ID" value="KAK0739570.1"/>
    <property type="molecule type" value="Genomic_DNA"/>
</dbReference>
<keyword evidence="2" id="KW-1185">Reference proteome</keyword>
<accession>A0AA40BSJ1</accession>
<sequence length="99" mass="10693">MTMPYLLSMLAVSVSSREMGVRSISPTYIAEGVVRIGKSQASSIRSVSQSRSIKISERGVAGGAQESRYHLPSSPVLVIVTPKSPSRFPTRCHDVTEKS</sequence>
<evidence type="ECO:0000313" key="1">
    <source>
        <dbReference type="EMBL" id="KAK0739570.1"/>
    </source>
</evidence>
<protein>
    <submittedName>
        <fullName evidence="1">Uncharacterized protein</fullName>
    </submittedName>
</protein>
<organism evidence="1 2">
    <name type="scientific">Apiosordaria backusii</name>
    <dbReference type="NCBI Taxonomy" id="314023"/>
    <lineage>
        <taxon>Eukaryota</taxon>
        <taxon>Fungi</taxon>
        <taxon>Dikarya</taxon>
        <taxon>Ascomycota</taxon>
        <taxon>Pezizomycotina</taxon>
        <taxon>Sordariomycetes</taxon>
        <taxon>Sordariomycetidae</taxon>
        <taxon>Sordariales</taxon>
        <taxon>Lasiosphaeriaceae</taxon>
        <taxon>Apiosordaria</taxon>
    </lineage>
</organism>
<reference evidence="1" key="1">
    <citation type="submission" date="2023-06" db="EMBL/GenBank/DDBJ databases">
        <title>Genome-scale phylogeny and comparative genomics of the fungal order Sordariales.</title>
        <authorList>
            <consortium name="Lawrence Berkeley National Laboratory"/>
            <person name="Hensen N."/>
            <person name="Bonometti L."/>
            <person name="Westerberg I."/>
            <person name="Brannstrom I.O."/>
            <person name="Guillou S."/>
            <person name="Cros-Aarteil S."/>
            <person name="Calhoun S."/>
            <person name="Haridas S."/>
            <person name="Kuo A."/>
            <person name="Mondo S."/>
            <person name="Pangilinan J."/>
            <person name="Riley R."/>
            <person name="Labutti K."/>
            <person name="Andreopoulos B."/>
            <person name="Lipzen A."/>
            <person name="Chen C."/>
            <person name="Yanf M."/>
            <person name="Daum C."/>
            <person name="Ng V."/>
            <person name="Clum A."/>
            <person name="Steindorff A."/>
            <person name="Ohm R."/>
            <person name="Martin F."/>
            <person name="Silar P."/>
            <person name="Natvig D."/>
            <person name="Lalanne C."/>
            <person name="Gautier V."/>
            <person name="Ament-Velasquez S.L."/>
            <person name="Kruys A."/>
            <person name="Hutchinson M.I."/>
            <person name="Powell A.J."/>
            <person name="Barry K."/>
            <person name="Miller A.N."/>
            <person name="Grigoriev I.V."/>
            <person name="Debuchy R."/>
            <person name="Gladieux P."/>
            <person name="Thoren M.H."/>
            <person name="Johannesson H."/>
        </authorList>
    </citation>
    <scope>NUCLEOTIDE SEQUENCE</scope>
    <source>
        <strain evidence="1">CBS 540.89</strain>
    </source>
</reference>
<name>A0AA40BSJ1_9PEZI</name>
<comment type="caution">
    <text evidence="1">The sequence shown here is derived from an EMBL/GenBank/DDBJ whole genome shotgun (WGS) entry which is preliminary data.</text>
</comment>
<dbReference type="Proteomes" id="UP001172159">
    <property type="component" value="Unassembled WGS sequence"/>
</dbReference>
<gene>
    <name evidence="1" type="ORF">B0T21DRAFT_362882</name>
</gene>
<dbReference type="AlphaFoldDB" id="A0AA40BSJ1"/>
<proteinExistence type="predicted"/>